<dbReference type="InterPro" id="IPR000073">
    <property type="entry name" value="AB_hydrolase_1"/>
</dbReference>
<feature type="domain" description="AB hydrolase-1" evidence="1">
    <location>
        <begin position="29"/>
        <end position="244"/>
    </location>
</feature>
<dbReference type="RefSeq" id="WP_345724487.1">
    <property type="nucleotide sequence ID" value="NZ_BAABRU010000026.1"/>
</dbReference>
<dbReference type="SUPFAM" id="SSF53474">
    <property type="entry name" value="alpha/beta-Hydrolases"/>
    <property type="match status" value="1"/>
</dbReference>
<protein>
    <submittedName>
        <fullName evidence="2">Aminoacrylate hydrolase RutD</fullName>
    </submittedName>
</protein>
<reference evidence="2 3" key="1">
    <citation type="submission" date="2024-02" db="EMBL/GenBank/DDBJ databases">
        <title>Herpetosiphon gulosus NBRC 112829.</title>
        <authorList>
            <person name="Ichikawa N."/>
            <person name="Katano-Makiyama Y."/>
            <person name="Hidaka K."/>
        </authorList>
    </citation>
    <scope>NUCLEOTIDE SEQUENCE [LARGE SCALE GENOMIC DNA]</scope>
    <source>
        <strain evidence="2 3">NBRC 112829</strain>
    </source>
</reference>
<organism evidence="2 3">
    <name type="scientific">Herpetosiphon gulosus</name>
    <dbReference type="NCBI Taxonomy" id="1973496"/>
    <lineage>
        <taxon>Bacteria</taxon>
        <taxon>Bacillati</taxon>
        <taxon>Chloroflexota</taxon>
        <taxon>Chloroflexia</taxon>
        <taxon>Herpetosiphonales</taxon>
        <taxon>Herpetosiphonaceae</taxon>
        <taxon>Herpetosiphon</taxon>
    </lineage>
</organism>
<proteinExistence type="predicted"/>
<dbReference type="PANTHER" id="PTHR43433:SF5">
    <property type="entry name" value="AB HYDROLASE-1 DOMAIN-CONTAINING PROTEIN"/>
    <property type="match status" value="1"/>
</dbReference>
<gene>
    <name evidence="2" type="primary">rutD_2</name>
    <name evidence="2" type="ORF">Hgul01_04714</name>
</gene>
<keyword evidence="3" id="KW-1185">Reference proteome</keyword>
<comment type="caution">
    <text evidence="2">The sequence shown here is derived from an EMBL/GenBank/DDBJ whole genome shotgun (WGS) entry which is preliminary data.</text>
</comment>
<sequence>MQTLRSQDGTTLAYDVYGSGPPLIYITGATCFRKFFPIVKDAKALAQAFTVYSYDRRGRGDSSDTQPYTPLRELEDLLALIERAGGKAHIYGHSSGAVLALEAALQFPQFVDHVVLYDPPYVYNSTEQADYRLLQKQIESLLANGKHGQAISTFLSGIGVPKIFAWLMRLMPGWKTMVKLAPTLAYDLELTAELPPIERAAQCSVPIHVLVGAKSPLGIRKIGQALAETIPNATFAQLAGKGHMIDGADLLPFFKNYLSKLESASVATT</sequence>
<evidence type="ECO:0000313" key="2">
    <source>
        <dbReference type="EMBL" id="GAA5530890.1"/>
    </source>
</evidence>
<dbReference type="EMBL" id="BAABRU010000026">
    <property type="protein sequence ID" value="GAA5530890.1"/>
    <property type="molecule type" value="Genomic_DNA"/>
</dbReference>
<dbReference type="GO" id="GO:0016787">
    <property type="term" value="F:hydrolase activity"/>
    <property type="evidence" value="ECO:0007669"/>
    <property type="project" value="UniProtKB-KW"/>
</dbReference>
<dbReference type="Pfam" id="PF12697">
    <property type="entry name" value="Abhydrolase_6"/>
    <property type="match status" value="1"/>
</dbReference>
<evidence type="ECO:0000259" key="1">
    <source>
        <dbReference type="Pfam" id="PF12697"/>
    </source>
</evidence>
<accession>A0ABP9X8L5</accession>
<keyword evidence="2" id="KW-0378">Hydrolase</keyword>
<name>A0ABP9X8L5_9CHLR</name>
<dbReference type="InterPro" id="IPR050471">
    <property type="entry name" value="AB_hydrolase"/>
</dbReference>
<dbReference type="Proteomes" id="UP001428290">
    <property type="component" value="Unassembled WGS sequence"/>
</dbReference>
<dbReference type="InterPro" id="IPR029058">
    <property type="entry name" value="AB_hydrolase_fold"/>
</dbReference>
<dbReference type="Gene3D" id="3.40.50.1820">
    <property type="entry name" value="alpha/beta hydrolase"/>
    <property type="match status" value="1"/>
</dbReference>
<evidence type="ECO:0000313" key="3">
    <source>
        <dbReference type="Proteomes" id="UP001428290"/>
    </source>
</evidence>
<dbReference type="PANTHER" id="PTHR43433">
    <property type="entry name" value="HYDROLASE, ALPHA/BETA FOLD FAMILY PROTEIN"/>
    <property type="match status" value="1"/>
</dbReference>